<name>A0AAN5CBB8_9BILA</name>
<dbReference type="EMBL" id="BTRK01000002">
    <property type="protein sequence ID" value="GMR37865.1"/>
    <property type="molecule type" value="Genomic_DNA"/>
</dbReference>
<comment type="caution">
    <text evidence="1">The sequence shown here is derived from an EMBL/GenBank/DDBJ whole genome shotgun (WGS) entry which is preliminary data.</text>
</comment>
<proteinExistence type="predicted"/>
<sequence>EVGGQVSNGTCAPPRKVRKNITEEMGTDSCVEKLFPDETALNKVGVCPRNDRGLVIRGVDENGVRLTFGNDVNFY</sequence>
<organism evidence="1 2">
    <name type="scientific">Pristionchus mayeri</name>
    <dbReference type="NCBI Taxonomy" id="1317129"/>
    <lineage>
        <taxon>Eukaryota</taxon>
        <taxon>Metazoa</taxon>
        <taxon>Ecdysozoa</taxon>
        <taxon>Nematoda</taxon>
        <taxon>Chromadorea</taxon>
        <taxon>Rhabditida</taxon>
        <taxon>Rhabditina</taxon>
        <taxon>Diplogasteromorpha</taxon>
        <taxon>Diplogasteroidea</taxon>
        <taxon>Neodiplogasteridae</taxon>
        <taxon>Pristionchus</taxon>
    </lineage>
</organism>
<accession>A0AAN5CBB8</accession>
<feature type="non-terminal residue" evidence="1">
    <location>
        <position position="1"/>
    </location>
</feature>
<keyword evidence="2" id="KW-1185">Reference proteome</keyword>
<feature type="non-terminal residue" evidence="1">
    <location>
        <position position="75"/>
    </location>
</feature>
<protein>
    <submittedName>
        <fullName evidence="1">Uncharacterized protein</fullName>
    </submittedName>
</protein>
<gene>
    <name evidence="1" type="ORF">PMAYCL1PPCAC_08060</name>
</gene>
<evidence type="ECO:0000313" key="2">
    <source>
        <dbReference type="Proteomes" id="UP001328107"/>
    </source>
</evidence>
<dbReference type="AlphaFoldDB" id="A0AAN5CBB8"/>
<evidence type="ECO:0000313" key="1">
    <source>
        <dbReference type="EMBL" id="GMR37865.1"/>
    </source>
</evidence>
<reference evidence="2" key="1">
    <citation type="submission" date="2022-10" db="EMBL/GenBank/DDBJ databases">
        <title>Genome assembly of Pristionchus species.</title>
        <authorList>
            <person name="Yoshida K."/>
            <person name="Sommer R.J."/>
        </authorList>
    </citation>
    <scope>NUCLEOTIDE SEQUENCE [LARGE SCALE GENOMIC DNA]</scope>
    <source>
        <strain evidence="2">RS5460</strain>
    </source>
</reference>
<dbReference type="Proteomes" id="UP001328107">
    <property type="component" value="Unassembled WGS sequence"/>
</dbReference>